<dbReference type="SMART" id="SM00409">
    <property type="entry name" value="IG"/>
    <property type="match status" value="1"/>
</dbReference>
<dbReference type="OMA" id="GVYKCFY"/>
<gene>
    <name evidence="13" type="primary">CRTAM</name>
</gene>
<dbReference type="RefSeq" id="XP_003796845.1">
    <property type="nucleotide sequence ID" value="XM_003796797.3"/>
</dbReference>
<dbReference type="eggNOG" id="ENOG502RYH2">
    <property type="taxonomic scope" value="Eukaryota"/>
</dbReference>
<dbReference type="PANTHER" id="PTHR47118">
    <property type="entry name" value="CYTOTOXIC AND REGULATORY T-CELL MOLECULE"/>
    <property type="match status" value="1"/>
</dbReference>
<evidence type="ECO:0000256" key="8">
    <source>
        <dbReference type="ARBA" id="ARBA00023319"/>
    </source>
</evidence>
<dbReference type="GeneID" id="100949269"/>
<reference evidence="14" key="1">
    <citation type="submission" date="2011-03" db="EMBL/GenBank/DDBJ databases">
        <title>Version 3 of the genome sequence of Otolemur garnettii (Bushbaby).</title>
        <authorList>
            <consortium name="The Broad Institute Genome Sequencing Platform"/>
            <person name="Di Palma F."/>
            <person name="Johnson J."/>
            <person name="Lander E.S."/>
            <person name="Lindblad-Toh K."/>
            <person name="Jaffe D.B."/>
            <person name="Gnerre S."/>
            <person name="MacCallum I."/>
            <person name="Przybylski D."/>
            <person name="Ribeiro F.J."/>
            <person name="Burton J.N."/>
            <person name="Walker B.J."/>
            <person name="Sharpe T."/>
            <person name="Hall G."/>
        </authorList>
    </citation>
    <scope>NUCLEOTIDE SEQUENCE [LARGE SCALE GENOMIC DNA]</scope>
</reference>
<evidence type="ECO:0000256" key="10">
    <source>
        <dbReference type="SAM" id="Phobius"/>
    </source>
</evidence>
<dbReference type="OrthoDB" id="10006996at2759"/>
<dbReference type="GO" id="GO:0005102">
    <property type="term" value="F:signaling receptor binding"/>
    <property type="evidence" value="ECO:0007669"/>
    <property type="project" value="Ensembl"/>
</dbReference>
<feature type="domain" description="Ig-like" evidence="12">
    <location>
        <begin position="118"/>
        <end position="225"/>
    </location>
</feature>
<feature type="transmembrane region" description="Helical" evidence="10">
    <location>
        <begin position="288"/>
        <end position="310"/>
    </location>
</feature>
<organism evidence="13 14">
    <name type="scientific">Otolemur garnettii</name>
    <name type="common">Small-eared galago</name>
    <name type="synonym">Garnett's greater bushbaby</name>
    <dbReference type="NCBI Taxonomy" id="30611"/>
    <lineage>
        <taxon>Eukaryota</taxon>
        <taxon>Metazoa</taxon>
        <taxon>Chordata</taxon>
        <taxon>Craniata</taxon>
        <taxon>Vertebrata</taxon>
        <taxon>Euteleostomi</taxon>
        <taxon>Mammalia</taxon>
        <taxon>Eutheria</taxon>
        <taxon>Euarchontoglires</taxon>
        <taxon>Primates</taxon>
        <taxon>Strepsirrhini</taxon>
        <taxon>Lorisiformes</taxon>
        <taxon>Galagidae</taxon>
        <taxon>Otolemur</taxon>
    </lineage>
</organism>
<evidence type="ECO:0000256" key="6">
    <source>
        <dbReference type="ARBA" id="ARBA00023136"/>
    </source>
</evidence>
<dbReference type="InterPro" id="IPR003599">
    <property type="entry name" value="Ig_sub"/>
</dbReference>
<evidence type="ECO:0000256" key="3">
    <source>
        <dbReference type="ARBA" id="ARBA00022729"/>
    </source>
</evidence>
<dbReference type="Pfam" id="PF07686">
    <property type="entry name" value="V-set"/>
    <property type="match status" value="1"/>
</dbReference>
<dbReference type="STRING" id="30611.ENSOGAP00000004566"/>
<dbReference type="GO" id="GO:0001768">
    <property type="term" value="P:establishment of T cell polarity"/>
    <property type="evidence" value="ECO:0007669"/>
    <property type="project" value="Ensembl"/>
</dbReference>
<feature type="signal peptide" evidence="11">
    <location>
        <begin position="1"/>
        <end position="17"/>
    </location>
</feature>
<feature type="region of interest" description="Disordered" evidence="9">
    <location>
        <begin position="371"/>
        <end position="393"/>
    </location>
</feature>
<dbReference type="GO" id="GO:0001772">
    <property type="term" value="C:immunological synapse"/>
    <property type="evidence" value="ECO:0007669"/>
    <property type="project" value="Ensembl"/>
</dbReference>
<keyword evidence="6 10" id="KW-0472">Membrane</keyword>
<keyword evidence="7" id="KW-1015">Disulfide bond</keyword>
<dbReference type="InterPro" id="IPR013106">
    <property type="entry name" value="Ig_V-set"/>
</dbReference>
<evidence type="ECO:0000256" key="2">
    <source>
        <dbReference type="ARBA" id="ARBA00022692"/>
    </source>
</evidence>
<evidence type="ECO:0000259" key="12">
    <source>
        <dbReference type="PROSITE" id="PS50835"/>
    </source>
</evidence>
<dbReference type="InterPro" id="IPR036179">
    <property type="entry name" value="Ig-like_dom_sf"/>
</dbReference>
<comment type="subcellular location">
    <subcellularLocation>
        <location evidence="1">Membrane</location>
        <topology evidence="1">Single-pass type I membrane protein</topology>
    </subcellularLocation>
</comment>
<dbReference type="GO" id="GO:0008037">
    <property type="term" value="P:cell recognition"/>
    <property type="evidence" value="ECO:0007669"/>
    <property type="project" value="Ensembl"/>
</dbReference>
<dbReference type="InParanoid" id="H0WRC0"/>
<feature type="region of interest" description="Disordered" evidence="9">
    <location>
        <begin position="228"/>
        <end position="264"/>
    </location>
</feature>
<dbReference type="CTD" id="56253"/>
<dbReference type="InterPro" id="IPR053096">
    <property type="entry name" value="CRTAM"/>
</dbReference>
<dbReference type="GO" id="GO:0002355">
    <property type="term" value="P:detection of tumor cell"/>
    <property type="evidence" value="ECO:0007669"/>
    <property type="project" value="Ensembl"/>
</dbReference>
<evidence type="ECO:0000256" key="9">
    <source>
        <dbReference type="SAM" id="MobiDB-lite"/>
    </source>
</evidence>
<sequence>MWWRVLSLLAWFPLQEAFLTNHKETITVEEGQNLTLKCVTALTKAASLQWLTPSGFTIFLNERPAFKNSKYQLLHHSANQLSITVPNVTMQDEGVYKCLRYSSSVSTKEVKVIVLATPLKPILEASIVRSQNREDHIVFKCSTTRSKPPPQITWLLGDGTELFSGAHHEFETDGKKCNTTSTLTVHTYSKNSTVNCVIRHKGLQGKKLVAPFQFENLVTDEETVSDALERSSLSSQDTQQPTSTVSVVVDSSTLETDKEEKEQTTPAFVLPTEASPQYLGVARRKSGILLLTLVSFLIFILFIIVQLFIMKLRKAHVTWKRENDISENTLESYRSRSNNEETSSQEKNGQTSHPKRCMDYITKLYSDAKTKRKENTQHSMLKEKHTQIPESIV</sequence>
<keyword evidence="4" id="KW-0677">Repeat</keyword>
<dbReference type="HOGENOM" id="CLU_061397_0_0_1"/>
<dbReference type="Pfam" id="PF08205">
    <property type="entry name" value="C2-set_2"/>
    <property type="match status" value="1"/>
</dbReference>
<dbReference type="FunCoup" id="H0WRC0">
    <property type="interactions" value="641"/>
</dbReference>
<keyword evidence="8" id="KW-0393">Immunoglobulin domain</keyword>
<dbReference type="GO" id="GO:0045580">
    <property type="term" value="P:regulation of T cell differentiation"/>
    <property type="evidence" value="ECO:0007669"/>
    <property type="project" value="Ensembl"/>
</dbReference>
<dbReference type="GO" id="GO:0002860">
    <property type="term" value="P:positive regulation of natural killer cell mediated cytotoxicity directed against tumor cell target"/>
    <property type="evidence" value="ECO:0007669"/>
    <property type="project" value="Ensembl"/>
</dbReference>
<dbReference type="PROSITE" id="PS50835">
    <property type="entry name" value="IG_LIKE"/>
    <property type="match status" value="2"/>
</dbReference>
<feature type="domain" description="Ig-like" evidence="12">
    <location>
        <begin position="13"/>
        <end position="111"/>
    </location>
</feature>
<keyword evidence="3 11" id="KW-0732">Signal</keyword>
<feature type="compositionally biased region" description="Low complexity" evidence="9">
    <location>
        <begin position="231"/>
        <end position="254"/>
    </location>
</feature>
<reference evidence="13" key="3">
    <citation type="submission" date="2025-09" db="UniProtKB">
        <authorList>
            <consortium name="Ensembl"/>
        </authorList>
    </citation>
    <scope>IDENTIFICATION</scope>
</reference>
<feature type="chain" id="PRO_5003544553" evidence="11">
    <location>
        <begin position="18"/>
        <end position="393"/>
    </location>
</feature>
<dbReference type="Proteomes" id="UP000005225">
    <property type="component" value="Unassembled WGS sequence"/>
</dbReference>
<keyword evidence="2 10" id="KW-0812">Transmembrane</keyword>
<keyword evidence="14" id="KW-1185">Reference proteome</keyword>
<dbReference type="GO" id="GO:0032729">
    <property type="term" value="P:positive regulation of type II interferon production"/>
    <property type="evidence" value="ECO:0007669"/>
    <property type="project" value="Ensembl"/>
</dbReference>
<dbReference type="GO" id="GO:0097021">
    <property type="term" value="P:lymphocyte migration into lymphoid organs"/>
    <property type="evidence" value="ECO:0007669"/>
    <property type="project" value="Ensembl"/>
</dbReference>
<feature type="compositionally biased region" description="Basic and acidic residues" evidence="9">
    <location>
        <begin position="371"/>
        <end position="387"/>
    </location>
</feature>
<dbReference type="GO" id="GO:0046007">
    <property type="term" value="P:negative regulation of activated T cell proliferation"/>
    <property type="evidence" value="ECO:0007669"/>
    <property type="project" value="Ensembl"/>
</dbReference>
<dbReference type="PANTHER" id="PTHR47118:SF1">
    <property type="entry name" value="CYTOTOXIC AND REGULATORY T-CELL MOLECULE"/>
    <property type="match status" value="1"/>
</dbReference>
<evidence type="ECO:0000256" key="11">
    <source>
        <dbReference type="SAM" id="SignalP"/>
    </source>
</evidence>
<protein>
    <submittedName>
        <fullName evidence="13">Cytotoxic and regulatory T cell molecule</fullName>
    </submittedName>
</protein>
<dbReference type="GeneTree" id="ENSGT00940000159804"/>
<dbReference type="InterPro" id="IPR013162">
    <property type="entry name" value="CD80_C2-set"/>
</dbReference>
<evidence type="ECO:0000256" key="7">
    <source>
        <dbReference type="ARBA" id="ARBA00023157"/>
    </source>
</evidence>
<dbReference type="SUPFAM" id="SSF48726">
    <property type="entry name" value="Immunoglobulin"/>
    <property type="match status" value="2"/>
</dbReference>
<evidence type="ECO:0000313" key="14">
    <source>
        <dbReference type="Proteomes" id="UP000005225"/>
    </source>
</evidence>
<accession>H0WRC0</accession>
<dbReference type="FunFam" id="2.60.40.10:FF:000013">
    <property type="entry name" value="cell adhesion molecule 1 isoform X1"/>
    <property type="match status" value="1"/>
</dbReference>
<proteinExistence type="predicted"/>
<dbReference type="Gene3D" id="2.60.40.10">
    <property type="entry name" value="Immunoglobulins"/>
    <property type="match status" value="2"/>
</dbReference>
<feature type="region of interest" description="Disordered" evidence="9">
    <location>
        <begin position="330"/>
        <end position="354"/>
    </location>
</feature>
<evidence type="ECO:0000256" key="4">
    <source>
        <dbReference type="ARBA" id="ARBA00022737"/>
    </source>
</evidence>
<dbReference type="GO" id="GO:2001185">
    <property type="term" value="P:regulation of CD8-positive, alpha-beta T cell activation"/>
    <property type="evidence" value="ECO:0007669"/>
    <property type="project" value="Ensembl"/>
</dbReference>
<reference evidence="13" key="2">
    <citation type="submission" date="2025-08" db="UniProtKB">
        <authorList>
            <consortium name="Ensembl"/>
        </authorList>
    </citation>
    <scope>IDENTIFICATION</scope>
</reference>
<evidence type="ECO:0000256" key="5">
    <source>
        <dbReference type="ARBA" id="ARBA00022989"/>
    </source>
</evidence>
<dbReference type="InterPro" id="IPR007110">
    <property type="entry name" value="Ig-like_dom"/>
</dbReference>
<keyword evidence="5 10" id="KW-1133">Transmembrane helix</keyword>
<dbReference type="Ensembl" id="ENSOGAT00000005108.2">
    <property type="protein sequence ID" value="ENSOGAP00000004566.2"/>
    <property type="gene ID" value="ENSOGAG00000005105.2"/>
</dbReference>
<feature type="compositionally biased region" description="Polar residues" evidence="9">
    <location>
        <begin position="340"/>
        <end position="352"/>
    </location>
</feature>
<name>H0WRC0_OTOGA</name>
<dbReference type="KEGG" id="oga:100949269"/>
<evidence type="ECO:0000313" key="13">
    <source>
        <dbReference type="Ensembl" id="ENSOGAP00000004566.2"/>
    </source>
</evidence>
<evidence type="ECO:0000256" key="1">
    <source>
        <dbReference type="ARBA" id="ARBA00004479"/>
    </source>
</evidence>
<dbReference type="EMBL" id="AAQR03130611">
    <property type="status" value="NOT_ANNOTATED_CDS"/>
    <property type="molecule type" value="Genomic_DNA"/>
</dbReference>
<dbReference type="GO" id="GO:0007157">
    <property type="term" value="P:heterophilic cell-cell adhesion via plasma membrane cell adhesion molecules"/>
    <property type="evidence" value="ECO:0007669"/>
    <property type="project" value="Ensembl"/>
</dbReference>
<dbReference type="AlphaFoldDB" id="H0WRC0"/>
<dbReference type="InterPro" id="IPR013783">
    <property type="entry name" value="Ig-like_fold"/>
</dbReference>